<protein>
    <submittedName>
        <fullName evidence="1">DUF3871 family protein</fullName>
    </submittedName>
</protein>
<reference evidence="1 2" key="1">
    <citation type="submission" date="2022-04" db="EMBL/GenBank/DDBJ databases">
        <title>The arsenic-methylating capacity of Chitinophaga filiformis YT5 during chitin decomposition.</title>
        <authorList>
            <person name="Chen G."/>
            <person name="Liang Y."/>
        </authorList>
    </citation>
    <scope>NUCLEOTIDE SEQUENCE [LARGE SCALE GENOMIC DNA]</scope>
    <source>
        <strain evidence="1 2">YT5</strain>
    </source>
</reference>
<dbReference type="EMBL" id="CP095855">
    <property type="protein sequence ID" value="UPK68300.1"/>
    <property type="molecule type" value="Genomic_DNA"/>
</dbReference>
<accession>A0ABY4HWX8</accession>
<name>A0ABY4HWX8_CHIFI</name>
<evidence type="ECO:0000313" key="2">
    <source>
        <dbReference type="Proteomes" id="UP000830198"/>
    </source>
</evidence>
<keyword evidence="2" id="KW-1185">Reference proteome</keyword>
<gene>
    <name evidence="1" type="ORF">MYF79_25415</name>
</gene>
<dbReference type="RefSeq" id="WP_247810695.1">
    <property type="nucleotide sequence ID" value="NZ_CP095855.1"/>
</dbReference>
<dbReference type="InterPro" id="IPR024353">
    <property type="entry name" value="DUF3871"/>
</dbReference>
<sequence length="327" mass="37422">MNTTTLVLMPIKRSYIPFEEITSTARPFIEANTLQSSLQEIKAEHIIPVFKDNEPVISHSDFIETVMSVANDVFPLQHILSPNIRLSHPIQGRVPSAKNKLSRDLLDHEKTLHYERMAFVIEIPSVTEAIGGNQVSLTIGGVKSYNLDNLSLKKGTGEVFKVFIGFQNKVCTNLCVWSDGYKADLKVRSIEELRNAIYCLFNSYNIDHHIKSMKTLTNCNISEQQFVQLIGRCKLYQYLPPNMKANVPFLSFGDTQISAICRDYYRDKSFCRNDDGSINLWKVYNLFTEANKSSYIDTFLDRSVNAFQFIEGIKNAVRHNQANWFLQ</sequence>
<proteinExistence type="predicted"/>
<evidence type="ECO:0000313" key="1">
    <source>
        <dbReference type="EMBL" id="UPK68300.1"/>
    </source>
</evidence>
<dbReference type="Proteomes" id="UP000830198">
    <property type="component" value="Chromosome"/>
</dbReference>
<dbReference type="Pfam" id="PF12987">
    <property type="entry name" value="DUF3871"/>
    <property type="match status" value="1"/>
</dbReference>
<organism evidence="1 2">
    <name type="scientific">Chitinophaga filiformis</name>
    <name type="common">Myxococcus filiformis</name>
    <name type="synonym">Flexibacter filiformis</name>
    <dbReference type="NCBI Taxonomy" id="104663"/>
    <lineage>
        <taxon>Bacteria</taxon>
        <taxon>Pseudomonadati</taxon>
        <taxon>Bacteroidota</taxon>
        <taxon>Chitinophagia</taxon>
        <taxon>Chitinophagales</taxon>
        <taxon>Chitinophagaceae</taxon>
        <taxon>Chitinophaga</taxon>
    </lineage>
</organism>